<dbReference type="AlphaFoldDB" id="A0ABD3H0X6"/>
<accession>A0ABD3H0X6</accession>
<evidence type="ECO:0000313" key="3">
    <source>
        <dbReference type="Proteomes" id="UP001633002"/>
    </source>
</evidence>
<proteinExistence type="predicted"/>
<gene>
    <name evidence="2" type="ORF">R1sor_002089</name>
</gene>
<dbReference type="EMBL" id="JBJQOH010000006">
    <property type="protein sequence ID" value="KAL3684067.1"/>
    <property type="molecule type" value="Genomic_DNA"/>
</dbReference>
<reference evidence="2 3" key="1">
    <citation type="submission" date="2024-09" db="EMBL/GenBank/DDBJ databases">
        <title>Chromosome-scale assembly of Riccia sorocarpa.</title>
        <authorList>
            <person name="Paukszto L."/>
        </authorList>
    </citation>
    <scope>NUCLEOTIDE SEQUENCE [LARGE SCALE GENOMIC DNA]</scope>
    <source>
        <strain evidence="2">LP-2024</strain>
        <tissue evidence="2">Aerial parts of the thallus</tissue>
    </source>
</reference>
<keyword evidence="3" id="KW-1185">Reference proteome</keyword>
<name>A0ABD3H0X6_9MARC</name>
<comment type="caution">
    <text evidence="2">The sequence shown here is derived from an EMBL/GenBank/DDBJ whole genome shotgun (WGS) entry which is preliminary data.</text>
</comment>
<feature type="region of interest" description="Disordered" evidence="1">
    <location>
        <begin position="1"/>
        <end position="26"/>
    </location>
</feature>
<sequence length="184" mass="19967">MAVQMAENGEGDWNPSETNADGGDEGRIQVDLNTINWTPTPTGNIVLHLPSEYDAVLQRTGENDPALFIAWDIDTIVNAVLSINMNSPQNGLLGILGFPIVTSDFVGAIAEYGAQFSAAGSNIRNSMIAPNTVIEYCGIWCALRALGFHPYLVQLHNQGDTILFSESDGDASKILTKMERHKNF</sequence>
<organism evidence="2 3">
    <name type="scientific">Riccia sorocarpa</name>
    <dbReference type="NCBI Taxonomy" id="122646"/>
    <lineage>
        <taxon>Eukaryota</taxon>
        <taxon>Viridiplantae</taxon>
        <taxon>Streptophyta</taxon>
        <taxon>Embryophyta</taxon>
        <taxon>Marchantiophyta</taxon>
        <taxon>Marchantiopsida</taxon>
        <taxon>Marchantiidae</taxon>
        <taxon>Marchantiales</taxon>
        <taxon>Ricciaceae</taxon>
        <taxon>Riccia</taxon>
    </lineage>
</organism>
<evidence type="ECO:0000256" key="1">
    <source>
        <dbReference type="SAM" id="MobiDB-lite"/>
    </source>
</evidence>
<protein>
    <submittedName>
        <fullName evidence="2">Uncharacterized protein</fullName>
    </submittedName>
</protein>
<evidence type="ECO:0000313" key="2">
    <source>
        <dbReference type="EMBL" id="KAL3684067.1"/>
    </source>
</evidence>
<dbReference type="Proteomes" id="UP001633002">
    <property type="component" value="Unassembled WGS sequence"/>
</dbReference>